<reference evidence="1" key="1">
    <citation type="submission" date="2019-12" db="EMBL/GenBank/DDBJ databases">
        <authorList>
            <person name="Cremers G."/>
        </authorList>
    </citation>
    <scope>NUCLEOTIDE SEQUENCE</scope>
    <source>
        <strain evidence="1">Vvax</strain>
    </source>
</reference>
<dbReference type="InterPro" id="IPR036704">
    <property type="entry name" value="RraA/RraA-like_sf"/>
</dbReference>
<dbReference type="AlphaFoldDB" id="A0A679JVW7"/>
<dbReference type="SUPFAM" id="SSF89562">
    <property type="entry name" value="RraA-like"/>
    <property type="match status" value="1"/>
</dbReference>
<dbReference type="Pfam" id="PF03737">
    <property type="entry name" value="RraA-like"/>
    <property type="match status" value="1"/>
</dbReference>
<evidence type="ECO:0000313" key="1">
    <source>
        <dbReference type="EMBL" id="CAA2110442.1"/>
    </source>
</evidence>
<dbReference type="EMBL" id="LR743508">
    <property type="protein sequence ID" value="CAA2110442.1"/>
    <property type="molecule type" value="Genomic_DNA"/>
</dbReference>
<name>A0A679JVW7_VARPD</name>
<proteinExistence type="predicted"/>
<sequence>MSAAAPGPALGAELVRKLRSVDTPTICNALEIAMGGRSAQGFTRGTLVAAPQPMAPMLGFARTACIRAAQPSDRPAAEMRQLRLDYYRHVAPVNGVPTLVVMQDLDEQPGIGSFWGEVNSAVHEGLGVAGVLTNGSVRDLGDLSPRFPILAGSIGPSHAFVHVESIGNTVEVFGLRVAHDDLIHADRHGAVRIPPHCLQALPACIDLVQRKEAPLLAAARAPGFSLAKIEAAMREADDIH</sequence>
<accession>A0A679JVW7</accession>
<gene>
    <name evidence="1" type="ORF">VVAX_06684</name>
</gene>
<evidence type="ECO:0008006" key="2">
    <source>
        <dbReference type="Google" id="ProtNLM"/>
    </source>
</evidence>
<dbReference type="RefSeq" id="WP_339094961.1">
    <property type="nucleotide sequence ID" value="NZ_LR743508.1"/>
</dbReference>
<dbReference type="Gene3D" id="3.50.30.40">
    <property type="entry name" value="Ribonuclease E inhibitor RraA/RraA-like"/>
    <property type="match status" value="1"/>
</dbReference>
<dbReference type="InterPro" id="IPR005493">
    <property type="entry name" value="RraA/RraA-like"/>
</dbReference>
<organism evidence="1">
    <name type="scientific">Variovorax paradoxus</name>
    <dbReference type="NCBI Taxonomy" id="34073"/>
    <lineage>
        <taxon>Bacteria</taxon>
        <taxon>Pseudomonadati</taxon>
        <taxon>Pseudomonadota</taxon>
        <taxon>Betaproteobacteria</taxon>
        <taxon>Burkholderiales</taxon>
        <taxon>Comamonadaceae</taxon>
        <taxon>Variovorax</taxon>
    </lineage>
</organism>
<protein>
    <recommendedName>
        <fullName evidence="2">Acyl transferase</fullName>
    </recommendedName>
</protein>